<accession>A0A7N2R8M3</accession>
<organism evidence="4 5">
    <name type="scientific">Quercus lobata</name>
    <name type="common">Valley oak</name>
    <dbReference type="NCBI Taxonomy" id="97700"/>
    <lineage>
        <taxon>Eukaryota</taxon>
        <taxon>Viridiplantae</taxon>
        <taxon>Streptophyta</taxon>
        <taxon>Embryophyta</taxon>
        <taxon>Tracheophyta</taxon>
        <taxon>Spermatophyta</taxon>
        <taxon>Magnoliopsida</taxon>
        <taxon>eudicotyledons</taxon>
        <taxon>Gunneridae</taxon>
        <taxon>Pentapetalae</taxon>
        <taxon>rosids</taxon>
        <taxon>fabids</taxon>
        <taxon>Fagales</taxon>
        <taxon>Fagaceae</taxon>
        <taxon>Quercus</taxon>
    </lineage>
</organism>
<evidence type="ECO:0000256" key="1">
    <source>
        <dbReference type="SAM" id="MobiDB-lite"/>
    </source>
</evidence>
<evidence type="ECO:0000313" key="5">
    <source>
        <dbReference type="Proteomes" id="UP000594261"/>
    </source>
</evidence>
<evidence type="ECO:0000313" key="4">
    <source>
        <dbReference type="EnsemblPlants" id="QL08p005062:mrna"/>
    </source>
</evidence>
<dbReference type="InterPro" id="IPR040256">
    <property type="entry name" value="At4g02000-like"/>
</dbReference>
<feature type="region of interest" description="Disordered" evidence="1">
    <location>
        <begin position="378"/>
        <end position="399"/>
    </location>
</feature>
<dbReference type="Proteomes" id="UP000594261">
    <property type="component" value="Chromosome 8"/>
</dbReference>
<feature type="domain" description="DUF4283" evidence="2">
    <location>
        <begin position="33"/>
        <end position="113"/>
    </location>
</feature>
<evidence type="ECO:0000259" key="3">
    <source>
        <dbReference type="Pfam" id="PF14392"/>
    </source>
</evidence>
<reference evidence="4" key="2">
    <citation type="submission" date="2021-01" db="UniProtKB">
        <authorList>
            <consortium name="EnsemblPlants"/>
        </authorList>
    </citation>
    <scope>IDENTIFICATION</scope>
</reference>
<dbReference type="AlphaFoldDB" id="A0A7N2R8M3"/>
<dbReference type="Pfam" id="PF14111">
    <property type="entry name" value="DUF4283"/>
    <property type="match status" value="1"/>
</dbReference>
<feature type="domain" description="Zinc knuckle CX2CX4HX4C" evidence="3">
    <location>
        <begin position="189"/>
        <end position="222"/>
    </location>
</feature>
<dbReference type="PANTHER" id="PTHR31286:SF167">
    <property type="entry name" value="OS09G0268800 PROTEIN"/>
    <property type="match status" value="1"/>
</dbReference>
<evidence type="ECO:0000259" key="2">
    <source>
        <dbReference type="Pfam" id="PF14111"/>
    </source>
</evidence>
<dbReference type="PANTHER" id="PTHR31286">
    <property type="entry name" value="GLYCINE-RICH CELL WALL STRUCTURAL PROTEIN 1.8-LIKE"/>
    <property type="match status" value="1"/>
</dbReference>
<dbReference type="EnsemblPlants" id="QL08p005062:mrna">
    <property type="protein sequence ID" value="QL08p005062:mrna"/>
    <property type="gene ID" value="QL08p005062"/>
</dbReference>
<dbReference type="InParanoid" id="A0A7N2R8M3"/>
<protein>
    <recommendedName>
        <fullName evidence="6">CCHC-type domain-containing protein</fullName>
    </recommendedName>
</protein>
<dbReference type="Gramene" id="QL08p005062:mrna">
    <property type="protein sequence ID" value="QL08p005062:mrna"/>
    <property type="gene ID" value="QL08p005062"/>
</dbReference>
<proteinExistence type="predicted"/>
<dbReference type="InterPro" id="IPR025836">
    <property type="entry name" value="Zn_knuckle_CX2CX4HX4C"/>
</dbReference>
<reference evidence="4 5" key="1">
    <citation type="journal article" date="2016" name="G3 (Bethesda)">
        <title>First Draft Assembly and Annotation of the Genome of a California Endemic Oak Quercus lobata Nee (Fagaceae).</title>
        <authorList>
            <person name="Sork V.L."/>
            <person name="Fitz-Gibbon S.T."/>
            <person name="Puiu D."/>
            <person name="Crepeau M."/>
            <person name="Gugger P.F."/>
            <person name="Sherman R."/>
            <person name="Stevens K."/>
            <person name="Langley C.H."/>
            <person name="Pellegrini M."/>
            <person name="Salzberg S.L."/>
        </authorList>
    </citation>
    <scope>NUCLEOTIDE SEQUENCE [LARGE SCALE GENOMIC DNA]</scope>
    <source>
        <strain evidence="4 5">cv. SW786</strain>
    </source>
</reference>
<sequence length="424" mass="47587">MADEVIDGLGNMKLTSKEEEIIPISDEGRVEAIESCTLSLLGKFLTCKSFNKRAAKITLKKVWGLEDRMHIIEEGPNLFQFKFQSKFDMSKVLDGGPWSFDNQLLLLQRWKRGMTVGNLKFEYASLWVQIWGAPLDMISPQVGKEVGSRIGLVEEVERKQRQDYFNFFMRVRVALPIAKLIRRGAFIAGSNGVRTWVKFKFERLSMFCHYCGMLGHDVKHCASHFAAVKNGGEVQVLNGIRLQGMCNTIGPVRLEFGKMHGETSVEGMKVGNPSAMDEEESENQELQSKFQQLDNADFASDGHVVEGKSSLQIEVDEGQHDKLHEENFVLETGTVDQVSGLHGLGLTKPKSTWTRKNRMDFGLVEISKAFKLPTLGKRNSKLDAGEGTEADSNTRMVKRGKGGQYDIDFDDISTGVEIHPCQEQ</sequence>
<dbReference type="InterPro" id="IPR025558">
    <property type="entry name" value="DUF4283"/>
</dbReference>
<name>A0A7N2R8M3_QUELO</name>
<dbReference type="Pfam" id="PF14392">
    <property type="entry name" value="zf-CCHC_4"/>
    <property type="match status" value="1"/>
</dbReference>
<keyword evidence="5" id="KW-1185">Reference proteome</keyword>
<dbReference type="EMBL" id="LRBV02000008">
    <property type="status" value="NOT_ANNOTATED_CDS"/>
    <property type="molecule type" value="Genomic_DNA"/>
</dbReference>
<evidence type="ECO:0008006" key="6">
    <source>
        <dbReference type="Google" id="ProtNLM"/>
    </source>
</evidence>